<dbReference type="Pfam" id="PF01048">
    <property type="entry name" value="PNP_UDP_1"/>
    <property type="match status" value="1"/>
</dbReference>
<dbReference type="AlphaFoldDB" id="A0A060N2J4"/>
<protein>
    <submittedName>
        <fullName evidence="4">Purine nucleoside phosphorylase, putative</fullName>
    </submittedName>
</protein>
<dbReference type="EMBL" id="AK421191">
    <property type="protein sequence ID" value="BAN39756.1"/>
    <property type="molecule type" value="mRNA"/>
</dbReference>
<dbReference type="HOGENOM" id="CLU_068457_2_0_1"/>
<dbReference type="PANTHER" id="PTHR43691:SF11">
    <property type="entry name" value="FI09636P-RELATED"/>
    <property type="match status" value="1"/>
</dbReference>
<dbReference type="Gene3D" id="3.40.50.1580">
    <property type="entry name" value="Nucleoside phosphorylase domain"/>
    <property type="match status" value="1"/>
</dbReference>
<proteinExistence type="evidence at transcript level"/>
<dbReference type="GO" id="GO:0004850">
    <property type="term" value="F:uridine phosphorylase activity"/>
    <property type="evidence" value="ECO:0007669"/>
    <property type="project" value="TreeGrafter"/>
</dbReference>
<dbReference type="SUPFAM" id="SSF53167">
    <property type="entry name" value="Purine and uridine phosphorylases"/>
    <property type="match status" value="1"/>
</dbReference>
<feature type="domain" description="Nucleoside phosphorylase" evidence="3">
    <location>
        <begin position="20"/>
        <end position="228"/>
    </location>
</feature>
<evidence type="ECO:0000256" key="2">
    <source>
        <dbReference type="ARBA" id="ARBA00022679"/>
    </source>
</evidence>
<dbReference type="InterPro" id="IPR000845">
    <property type="entry name" value="Nucleoside_phosphorylase_d"/>
</dbReference>
<dbReference type="InterPro" id="IPR004402">
    <property type="entry name" value="DeoD-type"/>
</dbReference>
<dbReference type="HAMAP" id="MF_01627">
    <property type="entry name" value="Pur_nucleosid_phosp"/>
    <property type="match status" value="1"/>
</dbReference>
<organism evidence="4">
    <name type="scientific">Entamoeba histolytica</name>
    <dbReference type="NCBI Taxonomy" id="5759"/>
    <lineage>
        <taxon>Eukaryota</taxon>
        <taxon>Amoebozoa</taxon>
        <taxon>Evosea</taxon>
        <taxon>Archamoebae</taxon>
        <taxon>Mastigamoebida</taxon>
        <taxon>Entamoebidae</taxon>
        <taxon>Entamoeba</taxon>
    </lineage>
</organism>
<dbReference type="NCBIfam" id="TIGR00107">
    <property type="entry name" value="deoD"/>
    <property type="match status" value="1"/>
</dbReference>
<sequence>MTNTPTPHNNANIADFADTVLVAGDPLRCKFVADTYLTDVVQVNGVRGALGYTGYYKGKKVSIQAHGMGIPSIGIYAYELFNFYGVKRIIRIGSAGAISSKLDIGDIVIATGACHNSNFMQQYKLPGTFCPIADYELVHKAVEAVEKIGAKYAVGNVFSSDCFYDDSSSLKEWDKMGVLAVEMEAAGLYAIAARAGKQALTICSISDCPFKETALSAEERQTKFTQMMEVALSIA</sequence>
<keyword evidence="1" id="KW-0328">Glycosyltransferase</keyword>
<dbReference type="CDD" id="cd09006">
    <property type="entry name" value="PNP_EcPNPI-like"/>
    <property type="match status" value="1"/>
</dbReference>
<evidence type="ECO:0000313" key="4">
    <source>
        <dbReference type="EMBL" id="BAN38173.1"/>
    </source>
</evidence>
<dbReference type="OMA" id="CSIYVHE"/>
<keyword evidence="2" id="KW-0808">Transferase</keyword>
<dbReference type="GO" id="GO:0006218">
    <property type="term" value="P:uridine catabolic process"/>
    <property type="evidence" value="ECO:0007669"/>
    <property type="project" value="TreeGrafter"/>
</dbReference>
<evidence type="ECO:0000259" key="3">
    <source>
        <dbReference type="Pfam" id="PF01048"/>
    </source>
</evidence>
<dbReference type="EMBL" id="AK419498">
    <property type="protein sequence ID" value="BAN38173.1"/>
    <property type="molecule type" value="mRNA"/>
</dbReference>
<dbReference type="NCBIfam" id="NF004489">
    <property type="entry name" value="PRK05819.1"/>
    <property type="match status" value="1"/>
</dbReference>
<reference evidence="4" key="1">
    <citation type="submission" date="2012-06" db="EMBL/GenBank/DDBJ databases">
        <title>Short 5' UTR of Entamoeba genes.</title>
        <authorList>
            <person name="Hiranuka K."/>
            <person name="Kumagai M."/>
            <person name="Wakaguri H."/>
            <person name="Suzuki Y."/>
            <person name="Sugano S."/>
            <person name="Watanabe J."/>
            <person name="Makioka A."/>
        </authorList>
    </citation>
    <scope>NUCLEOTIDE SEQUENCE</scope>
    <source>
        <strain evidence="4">HM-1:IMSS</strain>
    </source>
</reference>
<dbReference type="PANTHER" id="PTHR43691">
    <property type="entry name" value="URIDINE PHOSPHORYLASE"/>
    <property type="match status" value="1"/>
</dbReference>
<accession>A0A060N2J4</accession>
<name>A0A060N2J4_ENTHI</name>
<dbReference type="GO" id="GO:0004731">
    <property type="term" value="F:purine-nucleoside phosphorylase activity"/>
    <property type="evidence" value="ECO:0007669"/>
    <property type="project" value="InterPro"/>
</dbReference>
<evidence type="ECO:0000256" key="1">
    <source>
        <dbReference type="ARBA" id="ARBA00022676"/>
    </source>
</evidence>
<dbReference type="GO" id="GO:0005829">
    <property type="term" value="C:cytosol"/>
    <property type="evidence" value="ECO:0007669"/>
    <property type="project" value="TreeGrafter"/>
</dbReference>
<dbReference type="InterPro" id="IPR035994">
    <property type="entry name" value="Nucleoside_phosphorylase_sf"/>
</dbReference>